<sequence>MARRRCAVLPARLRVRHNKRRGARPQPPALCRAPGVVDEATCSRVSLLPRLPAHEELARLHLPPLRICALELAHLPKPSNQSQLLPAAAASPPHAGIVRALRNPSF</sequence>
<proteinExistence type="predicted"/>
<organism evidence="1 2">
    <name type="scientific">Miscanthus lutarioriparius</name>
    <dbReference type="NCBI Taxonomy" id="422564"/>
    <lineage>
        <taxon>Eukaryota</taxon>
        <taxon>Viridiplantae</taxon>
        <taxon>Streptophyta</taxon>
        <taxon>Embryophyta</taxon>
        <taxon>Tracheophyta</taxon>
        <taxon>Spermatophyta</taxon>
        <taxon>Magnoliopsida</taxon>
        <taxon>Liliopsida</taxon>
        <taxon>Poales</taxon>
        <taxon>Poaceae</taxon>
        <taxon>PACMAD clade</taxon>
        <taxon>Panicoideae</taxon>
        <taxon>Andropogonodae</taxon>
        <taxon>Andropogoneae</taxon>
        <taxon>Saccharinae</taxon>
        <taxon>Miscanthus</taxon>
    </lineage>
</organism>
<reference evidence="1" key="1">
    <citation type="submission" date="2020-10" db="EMBL/GenBank/DDBJ databases">
        <authorList>
            <person name="Han B."/>
            <person name="Lu T."/>
            <person name="Zhao Q."/>
            <person name="Huang X."/>
            <person name="Zhao Y."/>
        </authorList>
    </citation>
    <scope>NUCLEOTIDE SEQUENCE</scope>
</reference>
<dbReference type="Proteomes" id="UP000604825">
    <property type="component" value="Unassembled WGS sequence"/>
</dbReference>
<keyword evidence="2" id="KW-1185">Reference proteome</keyword>
<evidence type="ECO:0000313" key="2">
    <source>
        <dbReference type="Proteomes" id="UP000604825"/>
    </source>
</evidence>
<dbReference type="AlphaFoldDB" id="A0A811MUM7"/>
<name>A0A811MUM7_9POAL</name>
<accession>A0A811MUM7</accession>
<evidence type="ECO:0000313" key="1">
    <source>
        <dbReference type="EMBL" id="CAD6212687.1"/>
    </source>
</evidence>
<dbReference type="EMBL" id="CAJGYO010000002">
    <property type="protein sequence ID" value="CAD6212687.1"/>
    <property type="molecule type" value="Genomic_DNA"/>
</dbReference>
<comment type="caution">
    <text evidence="1">The sequence shown here is derived from an EMBL/GenBank/DDBJ whole genome shotgun (WGS) entry which is preliminary data.</text>
</comment>
<gene>
    <name evidence="1" type="ORF">NCGR_LOCUS8445</name>
</gene>
<protein>
    <submittedName>
        <fullName evidence="1">Uncharacterized protein</fullName>
    </submittedName>
</protein>